<evidence type="ECO:0000313" key="2">
    <source>
        <dbReference type="EMBL" id="GBG32133.1"/>
    </source>
</evidence>
<evidence type="ECO:0000313" key="3">
    <source>
        <dbReference type="Proteomes" id="UP000241890"/>
    </source>
</evidence>
<accession>A0A2R5GU10</accession>
<protein>
    <submittedName>
        <fullName evidence="2">Uncharacterized protein</fullName>
    </submittedName>
</protein>
<evidence type="ECO:0000256" key="1">
    <source>
        <dbReference type="SAM" id="SignalP"/>
    </source>
</evidence>
<proteinExistence type="predicted"/>
<dbReference type="AlphaFoldDB" id="A0A2R5GU10"/>
<reference evidence="2 3" key="1">
    <citation type="submission" date="2017-12" db="EMBL/GenBank/DDBJ databases">
        <title>Sequencing, de novo assembly and annotation of complete genome of a new Thraustochytrid species, strain FCC1311.</title>
        <authorList>
            <person name="Sedici K."/>
            <person name="Godart F."/>
            <person name="Aiese Cigliano R."/>
            <person name="Sanseverino W."/>
            <person name="Barakat M."/>
            <person name="Ortet P."/>
            <person name="Marechal E."/>
            <person name="Cagnac O."/>
            <person name="Amato A."/>
        </authorList>
    </citation>
    <scope>NUCLEOTIDE SEQUENCE [LARGE SCALE GENOMIC DNA]</scope>
</reference>
<comment type="caution">
    <text evidence="2">The sequence shown here is derived from an EMBL/GenBank/DDBJ whole genome shotgun (WGS) entry which is preliminary data.</text>
</comment>
<name>A0A2R5GU10_9STRA</name>
<keyword evidence="1" id="KW-0732">Signal</keyword>
<sequence length="164" mass="16682">MAKCFQIILFFAIIGAYFMHSAEAGAIVTSDTKRGLLRGRASGGPRRLGWKKFIKSVKKDADSVADDIEDAIDDIGDVADAGYCDVVKIAAKNLLSDPVTTDAGCALLGTEAALECESAGGGPEDPIADMCAVAISAAGVAACESAIADGGSFDADALESDLGC</sequence>
<keyword evidence="3" id="KW-1185">Reference proteome</keyword>
<gene>
    <name evidence="2" type="ORF">FCC1311_083582</name>
</gene>
<dbReference type="InParanoid" id="A0A2R5GU10"/>
<dbReference type="EMBL" id="BEYU01000115">
    <property type="protein sequence ID" value="GBG32133.1"/>
    <property type="molecule type" value="Genomic_DNA"/>
</dbReference>
<feature type="chain" id="PRO_5015348424" evidence="1">
    <location>
        <begin position="25"/>
        <end position="164"/>
    </location>
</feature>
<dbReference type="Proteomes" id="UP000241890">
    <property type="component" value="Unassembled WGS sequence"/>
</dbReference>
<organism evidence="2 3">
    <name type="scientific">Hondaea fermentalgiana</name>
    <dbReference type="NCBI Taxonomy" id="2315210"/>
    <lineage>
        <taxon>Eukaryota</taxon>
        <taxon>Sar</taxon>
        <taxon>Stramenopiles</taxon>
        <taxon>Bigyra</taxon>
        <taxon>Labyrinthulomycetes</taxon>
        <taxon>Thraustochytrida</taxon>
        <taxon>Thraustochytriidae</taxon>
        <taxon>Hondaea</taxon>
    </lineage>
</organism>
<feature type="signal peptide" evidence="1">
    <location>
        <begin position="1"/>
        <end position="24"/>
    </location>
</feature>